<dbReference type="STRING" id="273119.UU191"/>
<reference evidence="1 2" key="1">
    <citation type="journal article" date="2000" name="Nature">
        <title>The complete sequence of the mucosal pathogen Ureaplasma urealyticum.</title>
        <authorList>
            <person name="Glass J.I."/>
            <person name="Lefkowitz E.J."/>
            <person name="Glass J.S."/>
            <person name="Heiner C.R."/>
            <person name="Chen E.Y."/>
            <person name="Cassell G.H."/>
        </authorList>
    </citation>
    <scope>NUCLEOTIDE SEQUENCE [LARGE SCALE GENOMIC DNA]</scope>
    <source>
        <strain evidence="1 2">ATCC 700970</strain>
    </source>
</reference>
<keyword evidence="2" id="KW-1185">Reference proteome</keyword>
<sequence>MKTAILIDTGANVLDIKDDNVYFVPIQLIIREQQIWKRIKRCYWR</sequence>
<organism evidence="1 2">
    <name type="scientific">Ureaplasma parvum serovar 3 (strain ATCC 700970)</name>
    <dbReference type="NCBI Taxonomy" id="273119"/>
    <lineage>
        <taxon>Bacteria</taxon>
        <taxon>Bacillati</taxon>
        <taxon>Mycoplasmatota</taxon>
        <taxon>Mycoplasmoidales</taxon>
        <taxon>Mycoplasmoidaceae</taxon>
        <taxon>Ureaplasma</taxon>
    </lineage>
</organism>
<dbReference type="HOGENOM" id="CLU_3206641_0_0_14"/>
<dbReference type="Proteomes" id="UP000000423">
    <property type="component" value="Chromosome"/>
</dbReference>
<gene>
    <name evidence="1" type="ordered locus">UU191</name>
</gene>
<dbReference type="EMBL" id="AF222894">
    <property type="protein sequence ID" value="AAF30598.1"/>
    <property type="molecule type" value="Genomic_DNA"/>
</dbReference>
<name>Q9PQV2_UREPA</name>
<dbReference type="EnsemblBacteria" id="AAF30598">
    <property type="protein sequence ID" value="AAF30598"/>
    <property type="gene ID" value="UU191"/>
</dbReference>
<evidence type="ECO:0000313" key="2">
    <source>
        <dbReference type="Proteomes" id="UP000000423"/>
    </source>
</evidence>
<evidence type="ECO:0000313" key="1">
    <source>
        <dbReference type="EMBL" id="AAF30598.1"/>
    </source>
</evidence>
<dbReference type="KEGG" id="uur:UU191"/>
<proteinExistence type="predicted"/>
<protein>
    <submittedName>
        <fullName evidence="1">Unique hypothetical</fullName>
    </submittedName>
</protein>
<accession>Q9PQV2</accession>
<dbReference type="AlphaFoldDB" id="Q9PQV2"/>